<organism evidence="1 2">
    <name type="scientific">Molorchus minor</name>
    <dbReference type="NCBI Taxonomy" id="1323400"/>
    <lineage>
        <taxon>Eukaryota</taxon>
        <taxon>Metazoa</taxon>
        <taxon>Ecdysozoa</taxon>
        <taxon>Arthropoda</taxon>
        <taxon>Hexapoda</taxon>
        <taxon>Insecta</taxon>
        <taxon>Pterygota</taxon>
        <taxon>Neoptera</taxon>
        <taxon>Endopterygota</taxon>
        <taxon>Coleoptera</taxon>
        <taxon>Polyphaga</taxon>
        <taxon>Cucujiformia</taxon>
        <taxon>Chrysomeloidea</taxon>
        <taxon>Cerambycidae</taxon>
        <taxon>Lamiinae</taxon>
        <taxon>Monochamini</taxon>
        <taxon>Molorchus</taxon>
    </lineage>
</organism>
<gene>
    <name evidence="1" type="ORF">NQ317_008351</name>
</gene>
<evidence type="ECO:0000313" key="1">
    <source>
        <dbReference type="EMBL" id="KAJ8985321.1"/>
    </source>
</evidence>
<evidence type="ECO:0000313" key="2">
    <source>
        <dbReference type="Proteomes" id="UP001162164"/>
    </source>
</evidence>
<sequence>MAEMVNVISNSLAEAQTFMSIPQVIGRTYRDVPPKVFALTAKIQSIALKTVVSIDSCGLQGLRQIANTGVSILGDIFSCINNEINTCGSSFTVESLQNALQDVQVVIAANVKVVVDELGDEIFDHLAEIKKEASAIGVNIINCTEDREKDIKQLFVDFYNKTTECAVERIDEVLDSFRAILNDIQKGNSEFKNLTQRMDDCGKDVACMEQVIQEIAKVIQEMPNTVMGDIKKANKKNQRID</sequence>
<accession>A0ABQ9K3Y2</accession>
<dbReference type="Proteomes" id="UP001162164">
    <property type="component" value="Unassembled WGS sequence"/>
</dbReference>
<proteinExistence type="predicted"/>
<keyword evidence="2" id="KW-1185">Reference proteome</keyword>
<name>A0ABQ9K3Y2_9CUCU</name>
<dbReference type="EMBL" id="JAPWTJ010000016">
    <property type="protein sequence ID" value="KAJ8985321.1"/>
    <property type="molecule type" value="Genomic_DNA"/>
</dbReference>
<reference evidence="1" key="1">
    <citation type="journal article" date="2023" name="Insect Mol. Biol.">
        <title>Genome sequencing provides insights into the evolution of gene families encoding plant cell wall-degrading enzymes in longhorned beetles.</title>
        <authorList>
            <person name="Shin N.R."/>
            <person name="Okamura Y."/>
            <person name="Kirsch R."/>
            <person name="Pauchet Y."/>
        </authorList>
    </citation>
    <scope>NUCLEOTIDE SEQUENCE</scope>
    <source>
        <strain evidence="1">MMC_N1</strain>
    </source>
</reference>
<comment type="caution">
    <text evidence="1">The sequence shown here is derived from an EMBL/GenBank/DDBJ whole genome shotgun (WGS) entry which is preliminary data.</text>
</comment>
<protein>
    <submittedName>
        <fullName evidence="1">Uncharacterized protein</fullName>
    </submittedName>
</protein>